<comment type="caution">
    <text evidence="2">The sequence shown here is derived from an EMBL/GenBank/DDBJ whole genome shotgun (WGS) entry which is preliminary data.</text>
</comment>
<feature type="region of interest" description="Disordered" evidence="1">
    <location>
        <begin position="238"/>
        <end position="272"/>
    </location>
</feature>
<dbReference type="EMBL" id="CAMXCT020004235">
    <property type="protein sequence ID" value="CAL1161636.1"/>
    <property type="molecule type" value="Genomic_DNA"/>
</dbReference>
<sequence>PMLAGRLRGRAQKIAMNLRLVNPLGEYDVGDAALVRLSVDEVLDPLTGQVIQHAIPSGVQALLNALRSAFGEAQQLQATKAMETFFEFKRGRLPLPEWSVQWQLNYEEAVDHSGLEVNQVAKTYLYFKSSQLLQKAVDDILLQVHGDMRRFEEVRTLLLRMAHRTLDNHTVHYEDSQQYYMDEDDNGSWSTMSDRWTDQSWEHYMNDELYNWYETEYAWDYNYDPDYEETDPWGEQTWYESGWNEEPDEPQAAEPSEEPQQQEFFKGKGKGGKPSAMGLGCHVCGSKWHNAASCPIGDNQQRFNKGKNKGKGKGKSWNKGYFPRKGYGKSKGFGKKGYPHGGKYGKRNFMQDEMPASFNDYYGGSYLTNTEDKPNMQKDTVRIVAESPEKQEELLDGKKVRFDDKVEYNNGDGAQAGVAKKLNFPSGTTESMDSYHMVRGCRVCGLLVDPGASSGLVGTDTLNELLNSGMVPSGRQDEVIFGPSSTTVTGISGQSDSTLAQVTLPFDLAWRQLRTVVLTEWFSNGDGVMICSTNGKRADDPQSNLVFMRLLLAESGHYILPVNKQDQQLSQNEMEEVQRLWQKRNTATALEQTWHGDRQGGDDGYNKKPEKLQFAKDVIEEPYITKNDIDMDKNIAVGEEPEIQVLMGSNYDQEYDDTSQPYQGDVLPGHLHESKLKYLTKMYKAVPEEFYTQTKRRPVTPNNARSWMRKRRGKHRKIIAEMEESMSELPDVNFYSPSCRPWSISSTRRDLAQTQRERNEEMPTVNYIKGKIKARHKRKKGYILEQPWTSALWENLKDNPGDLQRTDPCRYKAMDELENPILKPTGLQSNIQLRYSINRCNGHLGRKHGWLQRTTMGHNRTTLAAVYPEAICRAIIKDVKRYINNKNCFVEAYYKCQRCAQGRADPREKKKIAKEQQQQEDIFETFRREALKNEKVLQGKMSIHPDFAMNNEQTAIFKMCMLKLLSEALASFEELEQNKLEHNYTHWLEDPTSMSWLKKIFLDYMVIEGVLASLQPWSKPTPDPVLALEKAPLRLLVRGGIDRWTIMQIEDLRELSASQWHEPMDLDDDWMVALFGSDKIKARKNHHPRHHHEPSCQSKMIELKNSNNMQTKKVNLLHFNNLRLRSCQKINLKLELEPFVQALTSGESSSGFQLWCRREI</sequence>
<reference evidence="3" key="2">
    <citation type="submission" date="2024-04" db="EMBL/GenBank/DDBJ databases">
        <authorList>
            <person name="Chen Y."/>
            <person name="Shah S."/>
            <person name="Dougan E. K."/>
            <person name="Thang M."/>
            <person name="Chan C."/>
        </authorList>
    </citation>
    <scope>NUCLEOTIDE SEQUENCE [LARGE SCALE GENOMIC DNA]</scope>
</reference>
<protein>
    <submittedName>
        <fullName evidence="2">Uncharacterized protein</fullName>
    </submittedName>
</protein>
<name>A0A9P1GBS3_9DINO</name>
<keyword evidence="4" id="KW-1185">Reference proteome</keyword>
<dbReference type="Proteomes" id="UP001152797">
    <property type="component" value="Unassembled WGS sequence"/>
</dbReference>
<dbReference type="EMBL" id="CAMXCT030004235">
    <property type="protein sequence ID" value="CAL4795573.1"/>
    <property type="molecule type" value="Genomic_DNA"/>
</dbReference>
<evidence type="ECO:0000313" key="3">
    <source>
        <dbReference type="EMBL" id="CAL1161636.1"/>
    </source>
</evidence>
<evidence type="ECO:0000313" key="2">
    <source>
        <dbReference type="EMBL" id="CAI4008261.1"/>
    </source>
</evidence>
<reference evidence="2" key="1">
    <citation type="submission" date="2022-10" db="EMBL/GenBank/DDBJ databases">
        <authorList>
            <person name="Chen Y."/>
            <person name="Dougan E. K."/>
            <person name="Chan C."/>
            <person name="Rhodes N."/>
            <person name="Thang M."/>
        </authorList>
    </citation>
    <scope>NUCLEOTIDE SEQUENCE</scope>
</reference>
<accession>A0A9P1GBS3</accession>
<feature type="non-terminal residue" evidence="2">
    <location>
        <position position="1"/>
    </location>
</feature>
<dbReference type="EMBL" id="CAMXCT010004235">
    <property type="protein sequence ID" value="CAI4008261.1"/>
    <property type="molecule type" value="Genomic_DNA"/>
</dbReference>
<organism evidence="2">
    <name type="scientific">Cladocopium goreaui</name>
    <dbReference type="NCBI Taxonomy" id="2562237"/>
    <lineage>
        <taxon>Eukaryota</taxon>
        <taxon>Sar</taxon>
        <taxon>Alveolata</taxon>
        <taxon>Dinophyceae</taxon>
        <taxon>Suessiales</taxon>
        <taxon>Symbiodiniaceae</taxon>
        <taxon>Cladocopium</taxon>
    </lineage>
</organism>
<feature type="region of interest" description="Disordered" evidence="1">
    <location>
        <begin position="295"/>
        <end position="321"/>
    </location>
</feature>
<evidence type="ECO:0000256" key="1">
    <source>
        <dbReference type="SAM" id="MobiDB-lite"/>
    </source>
</evidence>
<evidence type="ECO:0000313" key="4">
    <source>
        <dbReference type="Proteomes" id="UP001152797"/>
    </source>
</evidence>
<dbReference type="AlphaFoldDB" id="A0A9P1GBS3"/>
<gene>
    <name evidence="2" type="ORF">C1SCF055_LOCUS33716</name>
</gene>
<proteinExistence type="predicted"/>
<feature type="compositionally biased region" description="Acidic residues" evidence="1">
    <location>
        <begin position="243"/>
        <end position="257"/>
    </location>
</feature>
<feature type="compositionally biased region" description="Basic residues" evidence="1">
    <location>
        <begin position="304"/>
        <end position="316"/>
    </location>
</feature>